<feature type="region of interest" description="Disordered" evidence="1">
    <location>
        <begin position="246"/>
        <end position="267"/>
    </location>
</feature>
<feature type="compositionally biased region" description="Polar residues" evidence="1">
    <location>
        <begin position="683"/>
        <end position="693"/>
    </location>
</feature>
<feature type="region of interest" description="Disordered" evidence="1">
    <location>
        <begin position="273"/>
        <end position="292"/>
    </location>
</feature>
<proteinExistence type="predicted"/>
<feature type="region of interest" description="Disordered" evidence="1">
    <location>
        <begin position="162"/>
        <end position="183"/>
    </location>
</feature>
<feature type="compositionally biased region" description="Polar residues" evidence="1">
    <location>
        <begin position="1104"/>
        <end position="1120"/>
    </location>
</feature>
<feature type="compositionally biased region" description="Basic and acidic residues" evidence="1">
    <location>
        <begin position="668"/>
        <end position="682"/>
    </location>
</feature>
<protein>
    <submittedName>
        <fullName evidence="2">Uncharacterized protein</fullName>
    </submittedName>
</protein>
<feature type="region of interest" description="Disordered" evidence="1">
    <location>
        <begin position="854"/>
        <end position="891"/>
    </location>
</feature>
<feature type="compositionally biased region" description="Polar residues" evidence="1">
    <location>
        <begin position="1133"/>
        <end position="1144"/>
    </location>
</feature>
<feature type="compositionally biased region" description="Low complexity" evidence="1">
    <location>
        <begin position="322"/>
        <end position="344"/>
    </location>
</feature>
<evidence type="ECO:0000256" key="1">
    <source>
        <dbReference type="SAM" id="MobiDB-lite"/>
    </source>
</evidence>
<feature type="compositionally biased region" description="Low complexity" evidence="1">
    <location>
        <begin position="97"/>
        <end position="120"/>
    </location>
</feature>
<feature type="region of interest" description="Disordered" evidence="1">
    <location>
        <begin position="1"/>
        <end position="150"/>
    </location>
</feature>
<evidence type="ECO:0000313" key="3">
    <source>
        <dbReference type="Proteomes" id="UP000199727"/>
    </source>
</evidence>
<comment type="caution">
    <text evidence="2">The sequence shown here is derived from an EMBL/GenBank/DDBJ whole genome shotgun (WGS) entry which is preliminary data.</text>
</comment>
<evidence type="ECO:0000313" key="2">
    <source>
        <dbReference type="EMBL" id="OXG13194.1"/>
    </source>
</evidence>
<feature type="compositionally biased region" description="Low complexity" evidence="1">
    <location>
        <begin position="61"/>
        <end position="71"/>
    </location>
</feature>
<feature type="compositionally biased region" description="Polar residues" evidence="1">
    <location>
        <begin position="1057"/>
        <end position="1083"/>
    </location>
</feature>
<reference evidence="2 3" key="1">
    <citation type="submission" date="2017-06" db="EMBL/GenBank/DDBJ databases">
        <title>Global population genomics of the pathogenic fungus Cryptococcus neoformans var. grubii.</title>
        <authorList>
            <person name="Cuomo C."/>
            <person name="Litvintseva A."/>
            <person name="Chen Y."/>
            <person name="Young S."/>
            <person name="Zeng Q."/>
            <person name="Chapman S."/>
            <person name="Gujja S."/>
            <person name="Saif S."/>
            <person name="Birren B."/>
        </authorList>
    </citation>
    <scope>NUCLEOTIDE SEQUENCE [LARGE SCALE GENOMIC DNA]</scope>
    <source>
        <strain evidence="2 3">Tu259-1</strain>
    </source>
</reference>
<accession>A0A854QC65</accession>
<organism evidence="2 3">
    <name type="scientific">Cryptococcus neoformans Tu259-1</name>
    <dbReference type="NCBI Taxonomy" id="1230072"/>
    <lineage>
        <taxon>Eukaryota</taxon>
        <taxon>Fungi</taxon>
        <taxon>Dikarya</taxon>
        <taxon>Basidiomycota</taxon>
        <taxon>Agaricomycotina</taxon>
        <taxon>Tremellomycetes</taxon>
        <taxon>Tremellales</taxon>
        <taxon>Cryptococcaceae</taxon>
        <taxon>Cryptococcus</taxon>
        <taxon>Cryptococcus neoformans species complex</taxon>
    </lineage>
</organism>
<feature type="compositionally biased region" description="Low complexity" evidence="1">
    <location>
        <begin position="1145"/>
        <end position="1161"/>
    </location>
</feature>
<gene>
    <name evidence="2" type="ORF">C361_06385</name>
</gene>
<feature type="region of interest" description="Disordered" evidence="1">
    <location>
        <begin position="309"/>
        <end position="381"/>
    </location>
</feature>
<feature type="compositionally biased region" description="Low complexity" evidence="1">
    <location>
        <begin position="353"/>
        <end position="362"/>
    </location>
</feature>
<dbReference type="EMBL" id="AMKT01000083">
    <property type="protein sequence ID" value="OXG13194.1"/>
    <property type="molecule type" value="Genomic_DNA"/>
</dbReference>
<feature type="region of interest" description="Disordered" evidence="1">
    <location>
        <begin position="1055"/>
        <end position="1210"/>
    </location>
</feature>
<feature type="region of interest" description="Disordered" evidence="1">
    <location>
        <begin position="644"/>
        <end position="707"/>
    </location>
</feature>
<dbReference type="OrthoDB" id="2554322at2759"/>
<feature type="compositionally biased region" description="Basic and acidic residues" evidence="1">
    <location>
        <begin position="695"/>
        <end position="704"/>
    </location>
</feature>
<feature type="compositionally biased region" description="Basic and acidic residues" evidence="1">
    <location>
        <begin position="1171"/>
        <end position="1195"/>
    </location>
</feature>
<feature type="compositionally biased region" description="Pro residues" evidence="1">
    <location>
        <begin position="80"/>
        <end position="92"/>
    </location>
</feature>
<name>A0A854QC65_CRYNE</name>
<sequence>MGPLSPLKGQVAISQTENWDDDFEFSLSPPKDYNKSTATLKENKYQTIYDKNRDTPSLVRPKSLSLSPTKPSHSDAPSCPKVPAPLHTPCPQSPRHSPSYPSDLTSLSSKSKPSLSNLDPVSPPLLSTRPNPSIPQRRGQGFRSRARSTTAINGYVTPKKLTKRHPSASFVPIRSSHSSRSLRQNDSTASLSCSLHRCATCPDAMYPCTPPSTTDIPGSASGEPMSPLLLSEKVASGVADLLRKRSRTKSRPRMPPLPFSDNTAGKEHGKRLWNRFSGNPSSNKDHIATQMRRRSSSLGAFFAEVDASVRSSPEPPLPPLPVNLNSRSPSTTSSISISSTHSQIQHNTMPPISSTLQSSSNSLAKTKRGSKGGAVPLPYNHPGNNGCKEMAIDGEGSPLSSCRNSFTTHDQPQCYSRGFHLPSPSLGSPYRRARKSLHIPEHPLPESSSFHIMAPGQTPAGNASICYKTRSGSASEANIIDDKVPRKLVKEPHLFSPVSSVKMAEKLGNDDEVLAMTNARPSTTGDCPAAGTPDKLNAVIAYPKLVGFGRKTSGNGQTGTGASFTSTVRRLGSISKKHGRRISGGWKFGPQSSSSSASLTVQAVKPTGAVFDQSRAEEEAPLGTIIGSPMKKNVKELAEDELDKQAMGPECSESGGARQPRWSPPSEQWDHDFPHIESEFQHTEPSINGNSLIRTENRRREDRSRRRQSWNDFVIPRNVMEKQRGVREGIGAIKMFARGVESLKSLMAAHTSLSNQLYSHKSSPDSLKFDALHAEFAQWWEMAIVLVEVGSTSRDDNSHGPIDGPKRERKVTLATEEARIAEDTPRHVSGSITSIEMSSIPSQGELTALGHHNISFPDTVEHPPSLRSPPRASPPPEHWRASTGRQNLSKRQLEVLRTMLRTPVSESSKGSGMTGQQESSQWTDYKAINATKTQKDCNTSIEVTSTTPKSQNDLPVGADPLQDRCAEPFNATIKSRRRHTNKVGLAGLKEFLRTLRVERSTDKANGQKFSLTAVRPQAPAREDIEAVNGANRLSRSDINSSTAAERSALLEPPLSFRSASSSGDSCEVSHNSVSARNLQTEPSFKQPLMPDKPQSKPFSRVRQIPSTASPSVLSKSTQNPRLEPRRPSIRNIFRTSSGNWSELISPNSGSPGPLSNKNSSPILRKSGSMRRTLEQVSEAKNRPKRGEKMDKDSAEAKAAMMGPSKGRDELPMDGRGLISIGDPPVGTYIHSTPPTEISATVKQLRVEEEMTLKPGKKSRATGLGWPERKAKGDINDFISPVFSGIPSTTQILSTSMTHPAALTVKELEQQDDSEGNVVVALTPDNLPTLLEYMRQCEVKLHEWKKKVQMEGLDKGLIMSSVKA</sequence>
<dbReference type="Proteomes" id="UP000199727">
    <property type="component" value="Unassembled WGS sequence"/>
</dbReference>